<reference evidence="2 3" key="1">
    <citation type="submission" date="2019-12" db="EMBL/GenBank/DDBJ databases">
        <title>Chitinophaga sp. strain ysch24 (GDMCC 1.1355), whole genome shotgun sequence.</title>
        <authorList>
            <person name="Zhang X."/>
        </authorList>
    </citation>
    <scope>NUCLEOTIDE SEQUENCE [LARGE SCALE GENOMIC DNA]</scope>
    <source>
        <strain evidence="3">ysch24</strain>
    </source>
</reference>
<evidence type="ECO:0000313" key="2">
    <source>
        <dbReference type="EMBL" id="MVT10847.1"/>
    </source>
</evidence>
<dbReference type="Pfam" id="PF13424">
    <property type="entry name" value="TPR_12"/>
    <property type="match status" value="1"/>
</dbReference>
<dbReference type="InterPro" id="IPR036097">
    <property type="entry name" value="HisK_dim/P_sf"/>
</dbReference>
<comment type="caution">
    <text evidence="2">The sequence shown here is derived from an EMBL/GenBank/DDBJ whole genome shotgun (WGS) entry which is preliminary data.</text>
</comment>
<dbReference type="GO" id="GO:0000155">
    <property type="term" value="F:phosphorelay sensor kinase activity"/>
    <property type="evidence" value="ECO:0007669"/>
    <property type="project" value="InterPro"/>
</dbReference>
<name>A0A7K1U8Z2_9BACT</name>
<dbReference type="Gene3D" id="1.25.40.10">
    <property type="entry name" value="Tetratricopeptide repeat domain"/>
    <property type="match status" value="1"/>
</dbReference>
<dbReference type="RefSeq" id="WP_157308282.1">
    <property type="nucleotide sequence ID" value="NZ_WRXN01000010.1"/>
</dbReference>
<dbReference type="Gene3D" id="1.10.287.130">
    <property type="match status" value="1"/>
</dbReference>
<accession>A0A7K1U8Z2</accession>
<dbReference type="EMBL" id="WRXN01000010">
    <property type="protein sequence ID" value="MVT10847.1"/>
    <property type="molecule type" value="Genomic_DNA"/>
</dbReference>
<evidence type="ECO:0000256" key="1">
    <source>
        <dbReference type="SAM" id="Phobius"/>
    </source>
</evidence>
<dbReference type="InterPro" id="IPR011990">
    <property type="entry name" value="TPR-like_helical_dom_sf"/>
</dbReference>
<organism evidence="2 3">
    <name type="scientific">Chitinophaga tropicalis</name>
    <dbReference type="NCBI Taxonomy" id="2683588"/>
    <lineage>
        <taxon>Bacteria</taxon>
        <taxon>Pseudomonadati</taxon>
        <taxon>Bacteroidota</taxon>
        <taxon>Chitinophagia</taxon>
        <taxon>Chitinophagales</taxon>
        <taxon>Chitinophagaceae</taxon>
        <taxon>Chitinophaga</taxon>
    </lineage>
</organism>
<feature type="transmembrane region" description="Helical" evidence="1">
    <location>
        <begin position="362"/>
        <end position="381"/>
    </location>
</feature>
<keyword evidence="1" id="KW-1133">Transmembrane helix</keyword>
<keyword evidence="1" id="KW-0472">Membrane</keyword>
<dbReference type="SUPFAM" id="SSF47384">
    <property type="entry name" value="Homodimeric domain of signal transducing histidine kinase"/>
    <property type="match status" value="1"/>
</dbReference>
<evidence type="ECO:0000313" key="3">
    <source>
        <dbReference type="Proteomes" id="UP000461730"/>
    </source>
</evidence>
<dbReference type="Proteomes" id="UP000461730">
    <property type="component" value="Unassembled WGS sequence"/>
</dbReference>
<dbReference type="SUPFAM" id="SSF48452">
    <property type="entry name" value="TPR-like"/>
    <property type="match status" value="1"/>
</dbReference>
<sequence length="616" mass="71255">MKRIVTYIIICFFAFTRIHGQDRVIRSLRASLFIQKDSIGYTDVLNQLGMQYHLSNTDSCFWYGVEAREVATRIGYRKGIAGALNNLSIFYMLKGNIRQAIEYGYRSLLLYREIGDDENICQLLMNLSIYHAYDNKIPEANNFLYQALDIGKKLPRDSVYSLVLINYAIRFEYDSTKEDSVKWALEGSKAIITKYPGSREKYYIRAFEADEWMRSGDGAKAVKRINELADSALREGLIVVAIDLLEHIDAYNRLGYPADAVPAREKAFELGRRAGYTDLMLPTVISLYRHYVKTGNEQARLYYGNALRELVERRLALKERNHLNHLEYFLTEQELEELQLRNKIQETSLARATLRKKTRTQIIGFLTGMLLLLGGFTIFRYRAYKNLRKQEELLTNINNSIFEKNEQLRVHDDFKNKLIAILARDFRQPLNNIVRVSGLFRNENADRQFMEQVINQAEASSRKTLLVFDNILRWIKSQLSGFVYNPAPCDLHQLYEDALPDTGREGITMKIPEGLMVAGDQEMIRFINRSLLYCAGIRPVHISAMKEEEQVKAVLSYEDSSCTEETAAKLFEYRQGDDMSITLVICKDFMDKMGGHIWAEKEGDTLRLIYALPSFH</sequence>
<keyword evidence="3" id="KW-1185">Reference proteome</keyword>
<protein>
    <submittedName>
        <fullName evidence="2">Tetratricopeptide repeat protein</fullName>
    </submittedName>
</protein>
<dbReference type="AlphaFoldDB" id="A0A7K1U8Z2"/>
<proteinExistence type="predicted"/>
<gene>
    <name evidence="2" type="ORF">GO493_21420</name>
</gene>
<keyword evidence="1" id="KW-0812">Transmembrane</keyword>